<evidence type="ECO:0000256" key="4">
    <source>
        <dbReference type="ARBA" id="ARBA00023163"/>
    </source>
</evidence>
<dbReference type="GO" id="GO:0016987">
    <property type="term" value="F:sigma factor activity"/>
    <property type="evidence" value="ECO:0007669"/>
    <property type="project" value="UniProtKB-KW"/>
</dbReference>
<dbReference type="InterPro" id="IPR036388">
    <property type="entry name" value="WH-like_DNA-bd_sf"/>
</dbReference>
<dbReference type="InterPro" id="IPR007627">
    <property type="entry name" value="RNA_pol_sigma70_r2"/>
</dbReference>
<evidence type="ECO:0000313" key="7">
    <source>
        <dbReference type="EMBL" id="AOM78512.1"/>
    </source>
</evidence>
<feature type="domain" description="RNA polymerase sigma factor 70 region 4 type 2" evidence="6">
    <location>
        <begin position="124"/>
        <end position="174"/>
    </location>
</feature>
<dbReference type="InterPro" id="IPR039425">
    <property type="entry name" value="RNA_pol_sigma-70-like"/>
</dbReference>
<organism evidence="7 8">
    <name type="scientific">Pedobacter steynii</name>
    <dbReference type="NCBI Taxonomy" id="430522"/>
    <lineage>
        <taxon>Bacteria</taxon>
        <taxon>Pseudomonadati</taxon>
        <taxon>Bacteroidota</taxon>
        <taxon>Sphingobacteriia</taxon>
        <taxon>Sphingobacteriales</taxon>
        <taxon>Sphingobacteriaceae</taxon>
        <taxon>Pedobacter</taxon>
    </lineage>
</organism>
<keyword evidence="2" id="KW-0805">Transcription regulation</keyword>
<evidence type="ECO:0000259" key="6">
    <source>
        <dbReference type="Pfam" id="PF08281"/>
    </source>
</evidence>
<dbReference type="InterPro" id="IPR014284">
    <property type="entry name" value="RNA_pol_sigma-70_dom"/>
</dbReference>
<dbReference type="InterPro" id="IPR013324">
    <property type="entry name" value="RNA_pol_sigma_r3/r4-like"/>
</dbReference>
<dbReference type="PANTHER" id="PTHR43133:SF46">
    <property type="entry name" value="RNA POLYMERASE SIGMA-70 FACTOR ECF SUBFAMILY"/>
    <property type="match status" value="1"/>
</dbReference>
<dbReference type="EMBL" id="CP017141">
    <property type="protein sequence ID" value="AOM78512.1"/>
    <property type="molecule type" value="Genomic_DNA"/>
</dbReference>
<proteinExistence type="inferred from homology"/>
<dbReference type="OrthoDB" id="659569at2"/>
<dbReference type="RefSeq" id="WP_069380177.1">
    <property type="nucleotide sequence ID" value="NZ_CP017141.1"/>
</dbReference>
<accession>A0A1D7QIK8</accession>
<keyword evidence="3" id="KW-0731">Sigma factor</keyword>
<dbReference type="NCBIfam" id="TIGR02937">
    <property type="entry name" value="sigma70-ECF"/>
    <property type="match status" value="1"/>
</dbReference>
<evidence type="ECO:0000313" key="8">
    <source>
        <dbReference type="Proteomes" id="UP000094313"/>
    </source>
</evidence>
<dbReference type="Pfam" id="PF08281">
    <property type="entry name" value="Sigma70_r4_2"/>
    <property type="match status" value="1"/>
</dbReference>
<sequence length="189" mass="22490">MKIYHTFSDQELTVMLRHGEKGALTEIYKRYQPLLYSHAYRRLPDQEEIRDIIQELFINLWDNHSSFQLSGSLASYLYTAVRNRILNLYRNQKVRDNYSLSLKNFMERGSNITEDTLREKELIQLVEQEVAALPPQMRLIFEMSRNLEMSHNEIALELDLSPHTVRTQVRNALRILREKLGVNIFLIFF</sequence>
<keyword evidence="4" id="KW-0804">Transcription</keyword>
<dbReference type="InterPro" id="IPR013249">
    <property type="entry name" value="RNA_pol_sigma70_r4_t2"/>
</dbReference>
<dbReference type="SUPFAM" id="SSF88659">
    <property type="entry name" value="Sigma3 and sigma4 domains of RNA polymerase sigma factors"/>
    <property type="match status" value="1"/>
</dbReference>
<evidence type="ECO:0000256" key="1">
    <source>
        <dbReference type="ARBA" id="ARBA00010641"/>
    </source>
</evidence>
<dbReference type="InterPro" id="IPR014327">
    <property type="entry name" value="RNA_pol_sigma70_bacteroid"/>
</dbReference>
<evidence type="ECO:0000256" key="3">
    <source>
        <dbReference type="ARBA" id="ARBA00023082"/>
    </source>
</evidence>
<name>A0A1D7QIK8_9SPHI</name>
<dbReference type="InterPro" id="IPR013325">
    <property type="entry name" value="RNA_pol_sigma_r2"/>
</dbReference>
<dbReference type="GO" id="GO:0003677">
    <property type="term" value="F:DNA binding"/>
    <property type="evidence" value="ECO:0007669"/>
    <property type="project" value="InterPro"/>
</dbReference>
<evidence type="ECO:0000256" key="2">
    <source>
        <dbReference type="ARBA" id="ARBA00023015"/>
    </source>
</evidence>
<feature type="domain" description="RNA polymerase sigma-70 region 2" evidence="5">
    <location>
        <begin position="27"/>
        <end position="93"/>
    </location>
</feature>
<dbReference type="Gene3D" id="1.10.1740.10">
    <property type="match status" value="1"/>
</dbReference>
<dbReference type="Proteomes" id="UP000094313">
    <property type="component" value="Chromosome"/>
</dbReference>
<dbReference type="KEGG" id="psty:BFS30_15800"/>
<keyword evidence="8" id="KW-1185">Reference proteome</keyword>
<dbReference type="GO" id="GO:0006352">
    <property type="term" value="P:DNA-templated transcription initiation"/>
    <property type="evidence" value="ECO:0007669"/>
    <property type="project" value="InterPro"/>
</dbReference>
<dbReference type="PANTHER" id="PTHR43133">
    <property type="entry name" value="RNA POLYMERASE ECF-TYPE SIGMA FACTO"/>
    <property type="match status" value="1"/>
</dbReference>
<dbReference type="SUPFAM" id="SSF88946">
    <property type="entry name" value="Sigma2 domain of RNA polymerase sigma factors"/>
    <property type="match status" value="1"/>
</dbReference>
<reference evidence="7 8" key="1">
    <citation type="submission" date="2016-08" db="EMBL/GenBank/DDBJ databases">
        <authorList>
            <person name="Seilhamer J.J."/>
        </authorList>
    </citation>
    <scope>NUCLEOTIDE SEQUENCE [LARGE SCALE GENOMIC DNA]</scope>
    <source>
        <strain evidence="7 8">DX4</strain>
    </source>
</reference>
<dbReference type="AlphaFoldDB" id="A0A1D7QIK8"/>
<evidence type="ECO:0000259" key="5">
    <source>
        <dbReference type="Pfam" id="PF04542"/>
    </source>
</evidence>
<dbReference type="NCBIfam" id="TIGR02985">
    <property type="entry name" value="Sig70_bacteroi1"/>
    <property type="match status" value="1"/>
</dbReference>
<dbReference type="Pfam" id="PF04542">
    <property type="entry name" value="Sigma70_r2"/>
    <property type="match status" value="1"/>
</dbReference>
<dbReference type="Gene3D" id="1.10.10.10">
    <property type="entry name" value="Winged helix-like DNA-binding domain superfamily/Winged helix DNA-binding domain"/>
    <property type="match status" value="1"/>
</dbReference>
<protein>
    <submittedName>
        <fullName evidence="7">RNA polymerase subunit sigma-70</fullName>
    </submittedName>
</protein>
<comment type="similarity">
    <text evidence="1">Belongs to the sigma-70 factor family. ECF subfamily.</text>
</comment>
<gene>
    <name evidence="7" type="ORF">BFS30_15800</name>
</gene>